<dbReference type="OrthoDB" id="6244550at2759"/>
<dbReference type="SMART" id="SM00325">
    <property type="entry name" value="RhoGEF"/>
    <property type="match status" value="1"/>
</dbReference>
<dbReference type="CDD" id="cd00160">
    <property type="entry name" value="RhoGEF"/>
    <property type="match status" value="1"/>
</dbReference>
<feature type="compositionally biased region" description="Polar residues" evidence="21">
    <location>
        <begin position="1480"/>
        <end position="1493"/>
    </location>
</feature>
<keyword evidence="26" id="KW-1185">Reference proteome</keyword>
<dbReference type="InterPro" id="IPR051492">
    <property type="entry name" value="Dynamin-Rho_GEF"/>
</dbReference>
<dbReference type="SUPFAM" id="SSF50044">
    <property type="entry name" value="SH3-domain"/>
    <property type="match status" value="6"/>
</dbReference>
<dbReference type="Gene3D" id="1.20.1270.60">
    <property type="entry name" value="Arfaptin homology (AH) domain/BAR domain"/>
    <property type="match status" value="1"/>
</dbReference>
<proteinExistence type="predicted"/>
<keyword evidence="9" id="KW-0677">Repeat</keyword>
<feature type="domain" description="SH3" evidence="22">
    <location>
        <begin position="1293"/>
        <end position="1356"/>
    </location>
</feature>
<comment type="subcellular location">
    <subcellularLocation>
        <location evidence="2">Cell junction</location>
    </subcellularLocation>
    <subcellularLocation>
        <location evidence="1">Cytoplasm</location>
        <location evidence="1">Cytoskeleton</location>
    </subcellularLocation>
    <subcellularLocation>
        <location evidence="3">Golgi apparatus</location>
        <location evidence="3">Golgi stack</location>
    </subcellularLocation>
    <subcellularLocation>
        <location evidence="17">Synapse</location>
    </subcellularLocation>
</comment>
<evidence type="ECO:0000259" key="22">
    <source>
        <dbReference type="PROSITE" id="PS50002"/>
    </source>
</evidence>
<reference evidence="25" key="2">
    <citation type="submission" date="2025-09" db="UniProtKB">
        <authorList>
            <consortium name="Ensembl"/>
        </authorList>
    </citation>
    <scope>IDENTIFICATION</scope>
</reference>
<dbReference type="Gene3D" id="2.30.30.40">
    <property type="entry name" value="SH3 Domains"/>
    <property type="match status" value="6"/>
</dbReference>
<dbReference type="CDD" id="cd11798">
    <property type="entry name" value="SH3_DNMBP_C1"/>
    <property type="match status" value="1"/>
</dbReference>
<evidence type="ECO:0000256" key="15">
    <source>
        <dbReference type="ARBA" id="ARBA00023212"/>
    </source>
</evidence>
<dbReference type="FunFam" id="2.30.30.40:FF:000066">
    <property type="entry name" value="dynamin-binding protein isoform X1"/>
    <property type="match status" value="1"/>
</dbReference>
<dbReference type="Pfam" id="PF00621">
    <property type="entry name" value="RhoGEF"/>
    <property type="match status" value="1"/>
</dbReference>
<accession>A0A8C5PM35</accession>
<evidence type="ECO:0000256" key="7">
    <source>
        <dbReference type="ARBA" id="ARBA00022553"/>
    </source>
</evidence>
<dbReference type="CDD" id="cd11794">
    <property type="entry name" value="SH3_DNMBP_N1"/>
    <property type="match status" value="1"/>
</dbReference>
<feature type="domain" description="SH3" evidence="22">
    <location>
        <begin position="21"/>
        <end position="80"/>
    </location>
</feature>
<feature type="compositionally biased region" description="Basic and acidic residues" evidence="21">
    <location>
        <begin position="1255"/>
        <end position="1266"/>
    </location>
</feature>
<protein>
    <recommendedName>
        <fullName evidence="4">Dynamin-binding protein</fullName>
    </recommendedName>
    <alternativeName>
        <fullName evidence="16">Scaffold protein Tuba</fullName>
    </alternativeName>
</protein>
<keyword evidence="12" id="KW-0770">Synapse</keyword>
<dbReference type="Pfam" id="PF07653">
    <property type="entry name" value="SH3_2"/>
    <property type="match status" value="1"/>
</dbReference>
<feature type="domain" description="SH3" evidence="22">
    <location>
        <begin position="163"/>
        <end position="222"/>
    </location>
</feature>
<evidence type="ECO:0000256" key="4">
    <source>
        <dbReference type="ARBA" id="ARBA00018186"/>
    </source>
</evidence>
<evidence type="ECO:0000256" key="20">
    <source>
        <dbReference type="SAM" id="Coils"/>
    </source>
</evidence>
<dbReference type="GO" id="GO:0005795">
    <property type="term" value="C:Golgi stack"/>
    <property type="evidence" value="ECO:0007669"/>
    <property type="project" value="UniProtKB-SubCell"/>
</dbReference>
<evidence type="ECO:0000313" key="25">
    <source>
        <dbReference type="Ensembl" id="ENSLLEP00000024894.1"/>
    </source>
</evidence>
<dbReference type="GO" id="GO:0035556">
    <property type="term" value="P:intracellular signal transduction"/>
    <property type="evidence" value="ECO:0007669"/>
    <property type="project" value="InterPro"/>
</dbReference>
<name>A0A8C5PM35_9ANUR</name>
<feature type="compositionally biased region" description="Basic and acidic residues" evidence="21">
    <location>
        <begin position="1494"/>
        <end position="1503"/>
    </location>
</feature>
<dbReference type="InterPro" id="IPR035817">
    <property type="entry name" value="DNMBP_SH3_N1"/>
</dbReference>
<evidence type="ECO:0000256" key="21">
    <source>
        <dbReference type="SAM" id="MobiDB-lite"/>
    </source>
</evidence>
<keyword evidence="10" id="KW-0965">Cell junction</keyword>
<dbReference type="SMART" id="SM00721">
    <property type="entry name" value="BAR"/>
    <property type="match status" value="1"/>
</dbReference>
<evidence type="ECO:0000256" key="5">
    <source>
        <dbReference type="ARBA" id="ARBA00022443"/>
    </source>
</evidence>
<dbReference type="Pfam" id="PF00018">
    <property type="entry name" value="SH3_1"/>
    <property type="match status" value="1"/>
</dbReference>
<evidence type="ECO:0000256" key="12">
    <source>
        <dbReference type="ARBA" id="ARBA00023018"/>
    </source>
</evidence>
<dbReference type="PROSITE" id="PS00741">
    <property type="entry name" value="DH_1"/>
    <property type="match status" value="1"/>
</dbReference>
<evidence type="ECO:0000256" key="16">
    <source>
        <dbReference type="ARBA" id="ARBA00032587"/>
    </source>
</evidence>
<evidence type="ECO:0000256" key="17">
    <source>
        <dbReference type="ARBA" id="ARBA00034103"/>
    </source>
</evidence>
<dbReference type="InterPro" id="IPR035820">
    <property type="entry name" value="DNMBP_SH3_C1"/>
</dbReference>
<dbReference type="SUPFAM" id="SSF48065">
    <property type="entry name" value="DBL homology domain (DH-domain)"/>
    <property type="match status" value="1"/>
</dbReference>
<feature type="compositionally biased region" description="Pro residues" evidence="21">
    <location>
        <begin position="639"/>
        <end position="649"/>
    </location>
</feature>
<dbReference type="GO" id="GO:0045202">
    <property type="term" value="C:synapse"/>
    <property type="evidence" value="ECO:0007669"/>
    <property type="project" value="UniProtKB-SubCell"/>
</dbReference>
<evidence type="ECO:0000256" key="19">
    <source>
        <dbReference type="PROSITE-ProRule" id="PRU00192"/>
    </source>
</evidence>
<dbReference type="InterPro" id="IPR035818">
    <property type="entry name" value="DNMBP_SH3_N2"/>
</dbReference>
<evidence type="ECO:0000256" key="10">
    <source>
        <dbReference type="ARBA" id="ARBA00022949"/>
    </source>
</evidence>
<evidence type="ECO:0000256" key="3">
    <source>
        <dbReference type="ARBA" id="ARBA00004348"/>
    </source>
</evidence>
<feature type="compositionally biased region" description="Polar residues" evidence="21">
    <location>
        <begin position="1362"/>
        <end position="1432"/>
    </location>
</feature>
<dbReference type="GO" id="GO:0060271">
    <property type="term" value="P:cilium assembly"/>
    <property type="evidence" value="ECO:0007669"/>
    <property type="project" value="TreeGrafter"/>
</dbReference>
<sequence>MAMECGGHIFSASVVIPEGMEVGSVVRAIFDFCPSVSEELTLFAGDVIEILNVIDEFWLVGNKEGITGQFPSSFVEPLTVPSVKHGESLYACISDFTSHEPGALCLQRGDLVVLEGSLSSSWQQGRNCWGARGFFPLSCIQEFFLSSRSRALCRNMTLELPSYAIGQARAIMGLSAQMEEELDFREGDIITITGIPEPGWFEGELNERRGIFPEGFVELLIPLRIADNCEDYECNKISEISQFHSEQKAVNKDSGQEELQEGLFAIALYKFEALEQRELDFNVGDRIKIVGTLEDGWLEGELYGNRGVFPHRFVKLEMLEKPSCEELPVETKSGDPSPPPMDYLDVSSSDVQSGTDLHYWDVHMEENSSFTTSIPQDNPVQHLNHDKEITAKQNNPISQTFYKPQLPPRPPSMVYSPPNVQLPMENPKVNPHDRAVRTHLVSGPQNKWSSKKAFSLLTENGYAQAENRLKDGPKNKSNRKNSGPLQDILHLVGDQRLKASSNDKNERHKAWSGLLTTGRESPTSKMYSDAEGSELTDLDSKLSEQLSQFERSLSSRQGSGNNKVSRHFSIMDYKSETDLVHGQSPFSKAQKSPEKRRLLRPPPPRPQSRANSSTYLSVKPNPHRQEDTQSSPQILPLKPSRPAPLPPPYNQRNTPSPKPQSRMDATGESILLSDVQGVSDTTPDDFDQLEKGRNSPCPFLLLKIEDVERDLEVYRKTRDELTLMLEEEQDEIARAETLENLEFCDSNIESLDMELQELKDMTLLSTQPEALDENAPAAPTSENSEQRMLEKRSKVLEELLQTERDYLRDLEACVEHIMVPLQATQQLVNVDFDVLFGNIHTVIHVSKRLLGALENCDSAGVLFLEQRGDLENVYKEYCQNHEECIALLEAYEKDERFQKHLMDCMETMKSLYREWGCTNYINLGSFLIKPVQRIMRYPLLLMELLGATPDSHPDKSPLKEAVRAVKEINVNINEYKRRKDLVVKYRKTDEDSLIDKISKLNIHSIIKKSNRVSSHLKHLTGFAPQIRDEAFEETEKNFRMQERLIKSFIRDLSVYLQHIRESACVKVLAAMSMWDLYADKGTSDLEKFQRAHRHIGDKIFTEFKERTEKLVISPLNQLLTMFAGPHKLVQKRFDKLLDFHNCTEKAEKLKDKRTLEELQSARNNYEALNAQLLDELPKFHTYAKELFANCVRGYANAHCDFMRLALEELKPLLMLLGIGGKEGNIVSVFQEEHNKVLQQLQLFTFFPENPPPSKKPFERKTMERQSARKTVPSPTKYIPQMDEHRVALLARYPPEKLYQADRNFNAAQDLDVSVLEGDLVGVIKQQDPMGSQNRWLIDNGVTKGFVYSSFLKPYNPRRSHSDASIGSQSSTESGYGGSSPNFSRQNSNSTLTFNQNNSSVTFSNKSSTDASLAGSSQTNTPSVSTPAQTDGELSSRTRQTDCPAQPPASDRRPGSEQANMVDTDSAQQKKQADARRRGSQPENRAKATSQNTGEKARSTDSHKGYRRKANYSLSVDLEEESGELEGNQVYYAVYKFEARSANELSVSVNQKLKILEFGDLNGNPEWWWAEVEGKRGYVPSGYIRKTEYT</sequence>
<keyword evidence="5 19" id="KW-0728">SH3 domain</keyword>
<dbReference type="FunFam" id="1.20.1270.60:FF:000027">
    <property type="entry name" value="dynamin-binding protein isoform X1"/>
    <property type="match status" value="1"/>
</dbReference>
<dbReference type="PANTHER" id="PTHR22834:SF19">
    <property type="entry name" value="DYNAMIN-BINDING PROTEIN"/>
    <property type="match status" value="1"/>
</dbReference>
<dbReference type="FunFam" id="2.30.30.40:FF:000160">
    <property type="entry name" value="dynamin-binding protein isoform X1"/>
    <property type="match status" value="1"/>
</dbReference>
<gene>
    <name evidence="25" type="primary">DNMBP</name>
</gene>
<dbReference type="Proteomes" id="UP000694569">
    <property type="component" value="Unplaced"/>
</dbReference>
<dbReference type="SUPFAM" id="SSF103657">
    <property type="entry name" value="BAR/IMD domain-like"/>
    <property type="match status" value="1"/>
</dbReference>
<feature type="domain" description="SH3" evidence="22">
    <location>
        <begin position="260"/>
        <end position="319"/>
    </location>
</feature>
<dbReference type="GO" id="GO:0005856">
    <property type="term" value="C:cytoskeleton"/>
    <property type="evidence" value="ECO:0007669"/>
    <property type="project" value="UniProtKB-SubCell"/>
</dbReference>
<dbReference type="GO" id="GO:0070161">
    <property type="term" value="C:anchoring junction"/>
    <property type="evidence" value="ECO:0007669"/>
    <property type="project" value="UniProtKB-SubCell"/>
</dbReference>
<dbReference type="CDD" id="cd11795">
    <property type="entry name" value="SH3_DNMBP_N2"/>
    <property type="match status" value="1"/>
</dbReference>
<dbReference type="FunFam" id="1.20.900.10:FF:000023">
    <property type="entry name" value="dynamin-binding protein isoform X2"/>
    <property type="match status" value="1"/>
</dbReference>
<keyword evidence="6" id="KW-0963">Cytoplasm</keyword>
<keyword evidence="8" id="KW-0344">Guanine-nucleotide releasing factor</keyword>
<dbReference type="FunFam" id="2.30.30.40:FF:000165">
    <property type="entry name" value="dynamin-binding protein isoform X1"/>
    <property type="match status" value="1"/>
</dbReference>
<evidence type="ECO:0000256" key="6">
    <source>
        <dbReference type="ARBA" id="ARBA00022490"/>
    </source>
</evidence>
<evidence type="ECO:0000256" key="13">
    <source>
        <dbReference type="ARBA" id="ARBA00023034"/>
    </source>
</evidence>
<dbReference type="Pfam" id="PF03114">
    <property type="entry name" value="BAR"/>
    <property type="match status" value="1"/>
</dbReference>
<dbReference type="FunFam" id="2.30.30.40:FF:000138">
    <property type="entry name" value="dynamin-binding protein isoform X1"/>
    <property type="match status" value="1"/>
</dbReference>
<feature type="region of interest" description="Disordered" evidence="21">
    <location>
        <begin position="1253"/>
        <end position="1274"/>
    </location>
</feature>
<dbReference type="InterPro" id="IPR027267">
    <property type="entry name" value="AH/BAR_dom_sf"/>
</dbReference>
<keyword evidence="11" id="KW-0007">Acetylation</keyword>
<dbReference type="GeneTree" id="ENSGT00950000183088"/>
<evidence type="ECO:0000256" key="18">
    <source>
        <dbReference type="ARBA" id="ARBA00062167"/>
    </source>
</evidence>
<evidence type="ECO:0000256" key="8">
    <source>
        <dbReference type="ARBA" id="ARBA00022658"/>
    </source>
</evidence>
<dbReference type="CDD" id="cd07589">
    <property type="entry name" value="BAR_DNMBP"/>
    <property type="match status" value="1"/>
</dbReference>
<dbReference type="InterPro" id="IPR035899">
    <property type="entry name" value="DBL_dom_sf"/>
</dbReference>
<evidence type="ECO:0000259" key="24">
    <source>
        <dbReference type="PROSITE" id="PS51021"/>
    </source>
</evidence>
<evidence type="ECO:0000256" key="14">
    <source>
        <dbReference type="ARBA" id="ARBA00023054"/>
    </source>
</evidence>
<dbReference type="PANTHER" id="PTHR22834">
    <property type="entry name" value="NUCLEAR FUSION PROTEIN FUS2"/>
    <property type="match status" value="1"/>
</dbReference>
<keyword evidence="7" id="KW-0597">Phosphoprotein</keyword>
<dbReference type="InterPro" id="IPR001331">
    <property type="entry name" value="GDS_CDC24_CS"/>
</dbReference>
<dbReference type="Pfam" id="PF14604">
    <property type="entry name" value="SH3_9"/>
    <property type="match status" value="2"/>
</dbReference>
<organism evidence="25 26">
    <name type="scientific">Leptobrachium leishanense</name>
    <name type="common">Leishan spiny toad</name>
    <dbReference type="NCBI Taxonomy" id="445787"/>
    <lineage>
        <taxon>Eukaryota</taxon>
        <taxon>Metazoa</taxon>
        <taxon>Chordata</taxon>
        <taxon>Craniata</taxon>
        <taxon>Vertebrata</taxon>
        <taxon>Euteleostomi</taxon>
        <taxon>Amphibia</taxon>
        <taxon>Batrachia</taxon>
        <taxon>Anura</taxon>
        <taxon>Pelobatoidea</taxon>
        <taxon>Megophryidae</taxon>
        <taxon>Leptobrachium</taxon>
    </lineage>
</organism>
<feature type="domain" description="DH" evidence="23">
    <location>
        <begin position="791"/>
        <end position="975"/>
    </location>
</feature>
<dbReference type="InterPro" id="IPR035819">
    <property type="entry name" value="DNMBP_SH3_N3"/>
</dbReference>
<dbReference type="CDD" id="cd11796">
    <property type="entry name" value="SH3_DNMBP_N3"/>
    <property type="match status" value="1"/>
</dbReference>
<dbReference type="PROSITE" id="PS50010">
    <property type="entry name" value="DH_2"/>
    <property type="match status" value="1"/>
</dbReference>
<dbReference type="SMART" id="SM00326">
    <property type="entry name" value="SH3"/>
    <property type="match status" value="6"/>
</dbReference>
<feature type="compositionally biased region" description="Polar residues" evidence="21">
    <location>
        <begin position="514"/>
        <end position="526"/>
    </location>
</feature>
<keyword evidence="14 20" id="KW-0175">Coiled coil</keyword>
<dbReference type="PROSITE" id="PS51021">
    <property type="entry name" value="BAR"/>
    <property type="match status" value="1"/>
</dbReference>
<evidence type="ECO:0000259" key="23">
    <source>
        <dbReference type="PROSITE" id="PS50010"/>
    </source>
</evidence>
<reference evidence="25" key="1">
    <citation type="submission" date="2025-08" db="UniProtKB">
        <authorList>
            <consortium name="Ensembl"/>
        </authorList>
    </citation>
    <scope>IDENTIFICATION</scope>
</reference>
<dbReference type="Gene3D" id="1.20.900.10">
    <property type="entry name" value="Dbl homology (DH) domain"/>
    <property type="match status" value="1"/>
</dbReference>
<dbReference type="InterPro" id="IPR001452">
    <property type="entry name" value="SH3_domain"/>
</dbReference>
<feature type="coiled-coil region" evidence="20">
    <location>
        <begin position="704"/>
        <end position="761"/>
    </location>
</feature>
<feature type="compositionally biased region" description="Basic and acidic residues" evidence="21">
    <location>
        <begin position="493"/>
        <end position="509"/>
    </location>
</feature>
<feature type="domain" description="SH3" evidence="22">
    <location>
        <begin position="1525"/>
        <end position="1588"/>
    </location>
</feature>
<evidence type="ECO:0000313" key="26">
    <source>
        <dbReference type="Proteomes" id="UP000694569"/>
    </source>
</evidence>
<feature type="compositionally biased region" description="Polar residues" evidence="21">
    <location>
        <begin position="1456"/>
        <end position="1469"/>
    </location>
</feature>
<keyword evidence="13" id="KW-0333">Golgi apparatus</keyword>
<feature type="domain" description="BAR" evidence="24">
    <location>
        <begin position="1016"/>
        <end position="1225"/>
    </location>
</feature>
<dbReference type="PRINTS" id="PR00499">
    <property type="entry name" value="P67PHOX"/>
</dbReference>
<feature type="domain" description="SH3" evidence="22">
    <location>
        <begin position="85"/>
        <end position="145"/>
    </location>
</feature>
<evidence type="ECO:0000256" key="11">
    <source>
        <dbReference type="ARBA" id="ARBA00022990"/>
    </source>
</evidence>
<comment type="subunit">
    <text evidence="18">Binds DNM1 via its N-terminal SH3 domains. The C-terminal SH3 domain binds a complex containing actin, tubulin, Hsp70 and actin-regulatory proteins, such as ENAH, EVL, WIRE, CR16, WAVE1 and NAP1L1. Interacts with FASLG. Interacts (via SH3 domain 6) with WASL. Interacts (via SH3 domain 6) interacts with ENAH. Interacts (via C-terminal domain) with TJP1; required for the apical cell-cell junction localization of DNMBP.</text>
</comment>
<evidence type="ECO:0000256" key="1">
    <source>
        <dbReference type="ARBA" id="ARBA00004245"/>
    </source>
</evidence>
<dbReference type="Ensembl" id="ENSLLET00000025848.1">
    <property type="protein sequence ID" value="ENSLLEP00000024894.1"/>
    <property type="gene ID" value="ENSLLEG00000015304.1"/>
</dbReference>
<dbReference type="PROSITE" id="PS50002">
    <property type="entry name" value="SH3"/>
    <property type="match status" value="6"/>
</dbReference>
<dbReference type="FunFam" id="2.30.30.40:FF:000084">
    <property type="entry name" value="dynamin-binding protein isoform X1"/>
    <property type="match status" value="1"/>
</dbReference>
<dbReference type="InterPro" id="IPR000219">
    <property type="entry name" value="DH_dom"/>
</dbReference>
<dbReference type="GO" id="GO:0005085">
    <property type="term" value="F:guanyl-nucleotide exchange factor activity"/>
    <property type="evidence" value="ECO:0007669"/>
    <property type="project" value="UniProtKB-KW"/>
</dbReference>
<keyword evidence="15" id="KW-0206">Cytoskeleton</keyword>
<dbReference type="InterPro" id="IPR036028">
    <property type="entry name" value="SH3-like_dom_sf"/>
</dbReference>
<feature type="region of interest" description="Disordered" evidence="21">
    <location>
        <begin position="465"/>
        <end position="539"/>
    </location>
</feature>
<feature type="region of interest" description="Disordered" evidence="21">
    <location>
        <begin position="579"/>
        <end position="664"/>
    </location>
</feature>
<evidence type="ECO:0000256" key="2">
    <source>
        <dbReference type="ARBA" id="ARBA00004282"/>
    </source>
</evidence>
<feature type="region of interest" description="Disordered" evidence="21">
    <location>
        <begin position="1356"/>
        <end position="1507"/>
    </location>
</feature>
<evidence type="ECO:0000256" key="9">
    <source>
        <dbReference type="ARBA" id="ARBA00022737"/>
    </source>
</evidence>
<dbReference type="InterPro" id="IPR004148">
    <property type="entry name" value="BAR_dom"/>
</dbReference>